<sequence length="134" mass="14946">IFNTPEGVLSSEQGVYVAEVVTDKNIKQAKGRFKLYDDLENGEPVKSGLPNRQALVKREATNMGKKDGLKTGKKLDGEKSKSAKEEARELQLKEELTVRLKVKHIQESLSLMLRALGEIAIANPVFTHMKLPFL</sequence>
<feature type="non-terminal residue" evidence="2">
    <location>
        <position position="1"/>
    </location>
</feature>
<reference evidence="2 3" key="1">
    <citation type="journal article" date="2021" name="Nat. Plants">
        <title>The Taxus genome provides insights into paclitaxel biosynthesis.</title>
        <authorList>
            <person name="Xiong X."/>
            <person name="Gou J."/>
            <person name="Liao Q."/>
            <person name="Li Y."/>
            <person name="Zhou Q."/>
            <person name="Bi G."/>
            <person name="Li C."/>
            <person name="Du R."/>
            <person name="Wang X."/>
            <person name="Sun T."/>
            <person name="Guo L."/>
            <person name="Liang H."/>
            <person name="Lu P."/>
            <person name="Wu Y."/>
            <person name="Zhang Z."/>
            <person name="Ro D.K."/>
            <person name="Shang Y."/>
            <person name="Huang S."/>
            <person name="Yan J."/>
        </authorList>
    </citation>
    <scope>NUCLEOTIDE SEQUENCE [LARGE SCALE GENOMIC DNA]</scope>
    <source>
        <strain evidence="2">Ta-2019</strain>
    </source>
</reference>
<evidence type="ECO:0000313" key="2">
    <source>
        <dbReference type="EMBL" id="KAH9290144.1"/>
    </source>
</evidence>
<comment type="caution">
    <text evidence="2">The sequence shown here is derived from an EMBL/GenBank/DDBJ whole genome shotgun (WGS) entry which is preliminary data.</text>
</comment>
<dbReference type="EMBL" id="JAHRHJ020003813">
    <property type="protein sequence ID" value="KAH9290144.1"/>
    <property type="molecule type" value="Genomic_DNA"/>
</dbReference>
<keyword evidence="3" id="KW-1185">Reference proteome</keyword>
<evidence type="ECO:0000256" key="1">
    <source>
        <dbReference type="SAM" id="MobiDB-lite"/>
    </source>
</evidence>
<evidence type="ECO:0000313" key="3">
    <source>
        <dbReference type="Proteomes" id="UP000824469"/>
    </source>
</evidence>
<dbReference type="AlphaFoldDB" id="A0AA38C307"/>
<organism evidence="2 3">
    <name type="scientific">Taxus chinensis</name>
    <name type="common">Chinese yew</name>
    <name type="synonym">Taxus wallichiana var. chinensis</name>
    <dbReference type="NCBI Taxonomy" id="29808"/>
    <lineage>
        <taxon>Eukaryota</taxon>
        <taxon>Viridiplantae</taxon>
        <taxon>Streptophyta</taxon>
        <taxon>Embryophyta</taxon>
        <taxon>Tracheophyta</taxon>
        <taxon>Spermatophyta</taxon>
        <taxon>Pinopsida</taxon>
        <taxon>Pinidae</taxon>
        <taxon>Conifers II</taxon>
        <taxon>Cupressales</taxon>
        <taxon>Taxaceae</taxon>
        <taxon>Taxus</taxon>
    </lineage>
</organism>
<dbReference type="Proteomes" id="UP000824469">
    <property type="component" value="Unassembled WGS sequence"/>
</dbReference>
<feature type="non-terminal residue" evidence="2">
    <location>
        <position position="134"/>
    </location>
</feature>
<feature type="region of interest" description="Disordered" evidence="1">
    <location>
        <begin position="59"/>
        <end position="86"/>
    </location>
</feature>
<name>A0AA38C307_TAXCH</name>
<accession>A0AA38C307</accession>
<proteinExistence type="predicted"/>
<protein>
    <submittedName>
        <fullName evidence="2">Uncharacterized protein</fullName>
    </submittedName>
</protein>
<gene>
    <name evidence="2" type="ORF">KI387_034261</name>
</gene>